<protein>
    <submittedName>
        <fullName evidence="3">YafY family transcriptional regulator</fullName>
    </submittedName>
</protein>
<dbReference type="InterPro" id="IPR013196">
    <property type="entry name" value="HTH_11"/>
</dbReference>
<gene>
    <name evidence="3" type="ORF">NF685_01685</name>
</gene>
<dbReference type="InterPro" id="IPR051534">
    <property type="entry name" value="CBASS_pafABC_assoc_protein"/>
</dbReference>
<dbReference type="InterPro" id="IPR026881">
    <property type="entry name" value="WYL_dom"/>
</dbReference>
<sequence>MSRSSRLLELLRLLRGYRHPVTAGSLAEKLGISKRSLYRDIVSLQAMGAPVRGEAGVGYVLEAGFVLPPLMFTFEEIEALALGADFVISNTDPGLRMAARDALARIAAVLPAPLREGLEHAPLMVGPPSAVPEDAVNPIVLRKAIRDEVVVLIDYRDGQGAVTQRLIWPFAMAYFEKAHILVAWCALREGFRHFRLDRLEGFMVTGRRFPQRRQTLLKKWHEERALEDGHALFL</sequence>
<dbReference type="RefSeq" id="WP_222546560.1">
    <property type="nucleotide sequence ID" value="NZ_BAPW01000034.1"/>
</dbReference>
<feature type="domain" description="Helix-turn-helix type 11" evidence="1">
    <location>
        <begin position="6"/>
        <end position="59"/>
    </location>
</feature>
<dbReference type="Pfam" id="PF08279">
    <property type="entry name" value="HTH_11"/>
    <property type="match status" value="1"/>
</dbReference>
<dbReference type="InterPro" id="IPR036388">
    <property type="entry name" value="WH-like_DNA-bd_sf"/>
</dbReference>
<dbReference type="EMBL" id="JAMXQU010000001">
    <property type="protein sequence ID" value="MCO6158739.1"/>
    <property type="molecule type" value="Genomic_DNA"/>
</dbReference>
<keyword evidence="4" id="KW-1185">Reference proteome</keyword>
<dbReference type="PANTHER" id="PTHR34580">
    <property type="match status" value="1"/>
</dbReference>
<dbReference type="InterPro" id="IPR036390">
    <property type="entry name" value="WH_DNA-bd_sf"/>
</dbReference>
<evidence type="ECO:0000313" key="3">
    <source>
        <dbReference type="EMBL" id="MCO6158739.1"/>
    </source>
</evidence>
<organism evidence="3 4">
    <name type="scientific">Asaia lannensis NBRC 102526</name>
    <dbReference type="NCBI Taxonomy" id="1307926"/>
    <lineage>
        <taxon>Bacteria</taxon>
        <taxon>Pseudomonadati</taxon>
        <taxon>Pseudomonadota</taxon>
        <taxon>Alphaproteobacteria</taxon>
        <taxon>Acetobacterales</taxon>
        <taxon>Acetobacteraceae</taxon>
        <taxon>Asaia</taxon>
    </lineage>
</organism>
<proteinExistence type="predicted"/>
<dbReference type="Gene3D" id="1.10.10.10">
    <property type="entry name" value="Winged helix-like DNA-binding domain superfamily/Winged helix DNA-binding domain"/>
    <property type="match status" value="1"/>
</dbReference>
<dbReference type="Pfam" id="PF13280">
    <property type="entry name" value="WYL"/>
    <property type="match status" value="1"/>
</dbReference>
<evidence type="ECO:0000259" key="1">
    <source>
        <dbReference type="Pfam" id="PF08279"/>
    </source>
</evidence>
<dbReference type="Proteomes" id="UP001523401">
    <property type="component" value="Unassembled WGS sequence"/>
</dbReference>
<name>A0ABT1CEP8_9PROT</name>
<dbReference type="PANTHER" id="PTHR34580:SF3">
    <property type="entry name" value="PROTEIN PAFB"/>
    <property type="match status" value="1"/>
</dbReference>
<comment type="caution">
    <text evidence="3">The sequence shown here is derived from an EMBL/GenBank/DDBJ whole genome shotgun (WGS) entry which is preliminary data.</text>
</comment>
<dbReference type="PROSITE" id="PS52050">
    <property type="entry name" value="WYL"/>
    <property type="match status" value="1"/>
</dbReference>
<dbReference type="SUPFAM" id="SSF46785">
    <property type="entry name" value="Winged helix' DNA-binding domain"/>
    <property type="match status" value="1"/>
</dbReference>
<reference evidence="3 4" key="1">
    <citation type="submission" date="2022-06" db="EMBL/GenBank/DDBJ databases">
        <title>Whole-genome of Asaia lannensis strain LMG 27011T.</title>
        <authorList>
            <person name="Sombolestani A."/>
        </authorList>
    </citation>
    <scope>NUCLEOTIDE SEQUENCE [LARGE SCALE GENOMIC DNA]</scope>
    <source>
        <strain evidence="3 4">NBRC 102526</strain>
    </source>
</reference>
<feature type="domain" description="WYL" evidence="2">
    <location>
        <begin position="141"/>
        <end position="201"/>
    </location>
</feature>
<evidence type="ECO:0000259" key="2">
    <source>
        <dbReference type="Pfam" id="PF13280"/>
    </source>
</evidence>
<evidence type="ECO:0000313" key="4">
    <source>
        <dbReference type="Proteomes" id="UP001523401"/>
    </source>
</evidence>
<accession>A0ABT1CEP8</accession>